<keyword evidence="1" id="KW-0812">Transmembrane</keyword>
<protein>
    <submittedName>
        <fullName evidence="2">Uncharacterized protein</fullName>
    </submittedName>
</protein>
<gene>
    <name evidence="2" type="ORF">JCM6294_1152</name>
</gene>
<comment type="caution">
    <text evidence="2">The sequence shown here is derived from an EMBL/GenBank/DDBJ whole genome shotgun (WGS) entry which is preliminary data.</text>
</comment>
<organism evidence="2 3">
    <name type="scientific">Bacteroides pyogenes DSM 20611 = JCM 6294</name>
    <dbReference type="NCBI Taxonomy" id="1121100"/>
    <lineage>
        <taxon>Bacteria</taxon>
        <taxon>Pseudomonadati</taxon>
        <taxon>Bacteroidota</taxon>
        <taxon>Bacteroidia</taxon>
        <taxon>Bacteroidales</taxon>
        <taxon>Bacteroidaceae</taxon>
        <taxon>Bacteroides</taxon>
    </lineage>
</organism>
<sequence>MFLSTDCPCFFQWSPFLFAIFQPSFSAISSFFFLLCPLFLYERKNCQTSWKNCYL</sequence>
<proteinExistence type="predicted"/>
<reference evidence="3" key="1">
    <citation type="journal article" date="2014" name="Genome">
        <title>Draft Genome Sequences of Three Strains of Bacteroides pyogenes Isolated from a Cat and Swine.</title>
        <authorList>
            <person name="Sakamoto M."/>
            <person name="Oshima K."/>
            <person name="Suda W."/>
            <person name="Kitamura K."/>
            <person name="Iida T."/>
            <person name="Hattori M."/>
            <person name="Ohkuma M."/>
        </authorList>
    </citation>
    <scope>NUCLEOTIDE SEQUENCE [LARGE SCALE GENOMIC DNA]</scope>
    <source>
        <strain evidence="3">JCM 6294</strain>
    </source>
</reference>
<feature type="transmembrane region" description="Helical" evidence="1">
    <location>
        <begin position="20"/>
        <end position="41"/>
    </location>
</feature>
<keyword evidence="1" id="KW-1133">Transmembrane helix</keyword>
<keyword evidence="1" id="KW-0472">Membrane</keyword>
<dbReference type="Proteomes" id="UP000018842">
    <property type="component" value="Unassembled WGS sequence"/>
</dbReference>
<evidence type="ECO:0000313" key="2">
    <source>
        <dbReference type="EMBL" id="GAE18277.1"/>
    </source>
</evidence>
<accession>W4PET4</accession>
<dbReference type="EMBL" id="BAIR01000006">
    <property type="protein sequence ID" value="GAE18277.1"/>
    <property type="molecule type" value="Genomic_DNA"/>
</dbReference>
<evidence type="ECO:0000256" key="1">
    <source>
        <dbReference type="SAM" id="Phobius"/>
    </source>
</evidence>
<name>W4PET4_9BACE</name>
<evidence type="ECO:0000313" key="3">
    <source>
        <dbReference type="Proteomes" id="UP000018842"/>
    </source>
</evidence>
<dbReference type="AlphaFoldDB" id="W4PET4"/>